<dbReference type="GO" id="GO:0043138">
    <property type="term" value="F:3'-5' DNA helicase activity"/>
    <property type="evidence" value="ECO:0007669"/>
    <property type="project" value="UniProtKB-EC"/>
</dbReference>
<dbReference type="Proteomes" id="UP000694844">
    <property type="component" value="Chromosome 6"/>
</dbReference>
<dbReference type="GO" id="GO:0005737">
    <property type="term" value="C:cytoplasm"/>
    <property type="evidence" value="ECO:0007669"/>
    <property type="project" value="TreeGrafter"/>
</dbReference>
<evidence type="ECO:0000256" key="3">
    <source>
        <dbReference type="ARBA" id="ARBA00023235"/>
    </source>
</evidence>
<keyword evidence="3" id="KW-0413">Isomerase</keyword>
<comment type="catalytic activity">
    <reaction evidence="4">
        <text>Couples ATP hydrolysis with the unwinding of duplex DNA by translocating in the 3'-5' direction.</text>
        <dbReference type="EC" id="5.6.2.4"/>
    </reaction>
</comment>
<dbReference type="InterPro" id="IPR027417">
    <property type="entry name" value="P-loop_NTPase"/>
</dbReference>
<comment type="similarity">
    <text evidence="1">Belongs to the helicase family. RecQ subfamily.</text>
</comment>
<evidence type="ECO:0000313" key="7">
    <source>
        <dbReference type="Proteomes" id="UP000694844"/>
    </source>
</evidence>
<protein>
    <recommendedName>
        <fullName evidence="5">DNA 3'-5' helicase</fullName>
        <ecNumber evidence="5">5.6.2.4</ecNumber>
    </recommendedName>
</protein>
<dbReference type="GO" id="GO:0005694">
    <property type="term" value="C:chromosome"/>
    <property type="evidence" value="ECO:0007669"/>
    <property type="project" value="TreeGrafter"/>
</dbReference>
<sequence>MAAPMNKLHENIYIEIGDKFHITLTPKQKEAISGLINGKDVFVGTKTGSGKSMTYECAPILFDNGRTLIIAPLTTIMKEQVEPLNGLGYKALYIGTEEDDIQGIKNGHNHFVFGSPELLVGNEKWRDDIKSPTFQANRLTVVDEAHTVVQW</sequence>
<dbReference type="RefSeq" id="XP_022288458.1">
    <property type="nucleotide sequence ID" value="XM_022432750.1"/>
</dbReference>
<evidence type="ECO:0000256" key="2">
    <source>
        <dbReference type="ARBA" id="ARBA00023125"/>
    </source>
</evidence>
<dbReference type="OrthoDB" id="5986952at2759"/>
<dbReference type="PANTHER" id="PTHR13710">
    <property type="entry name" value="DNA HELICASE RECQ FAMILY MEMBER"/>
    <property type="match status" value="1"/>
</dbReference>
<dbReference type="EC" id="5.6.2.4" evidence="5"/>
<dbReference type="GO" id="GO:0000724">
    <property type="term" value="P:double-strand break repair via homologous recombination"/>
    <property type="evidence" value="ECO:0007669"/>
    <property type="project" value="TreeGrafter"/>
</dbReference>
<accession>A0A8B8AD95</accession>
<organism evidence="7 8">
    <name type="scientific">Crassostrea virginica</name>
    <name type="common">Eastern oyster</name>
    <dbReference type="NCBI Taxonomy" id="6565"/>
    <lineage>
        <taxon>Eukaryota</taxon>
        <taxon>Metazoa</taxon>
        <taxon>Spiralia</taxon>
        <taxon>Lophotrochozoa</taxon>
        <taxon>Mollusca</taxon>
        <taxon>Bivalvia</taxon>
        <taxon>Autobranchia</taxon>
        <taxon>Pteriomorphia</taxon>
        <taxon>Ostreida</taxon>
        <taxon>Ostreoidea</taxon>
        <taxon>Ostreidae</taxon>
        <taxon>Crassostrea</taxon>
    </lineage>
</organism>
<keyword evidence="2" id="KW-0238">DNA-binding</keyword>
<dbReference type="PANTHER" id="PTHR13710:SF105">
    <property type="entry name" value="ATP-DEPENDENT DNA HELICASE Q1"/>
    <property type="match status" value="1"/>
</dbReference>
<dbReference type="AlphaFoldDB" id="A0A8B8AD95"/>
<dbReference type="InterPro" id="IPR011545">
    <property type="entry name" value="DEAD/DEAH_box_helicase_dom"/>
</dbReference>
<evidence type="ECO:0000259" key="6">
    <source>
        <dbReference type="PROSITE" id="PS51192"/>
    </source>
</evidence>
<reference evidence="8" key="1">
    <citation type="submission" date="2025-08" db="UniProtKB">
        <authorList>
            <consortium name="RefSeq"/>
        </authorList>
    </citation>
    <scope>IDENTIFICATION</scope>
    <source>
        <tissue evidence="8">Whole sample</tissue>
    </source>
</reference>
<evidence type="ECO:0000256" key="1">
    <source>
        <dbReference type="ARBA" id="ARBA00005446"/>
    </source>
</evidence>
<name>A0A8B8AD95_CRAVI</name>
<dbReference type="InterPro" id="IPR014001">
    <property type="entry name" value="Helicase_ATP-bd"/>
</dbReference>
<evidence type="ECO:0000256" key="4">
    <source>
        <dbReference type="ARBA" id="ARBA00034617"/>
    </source>
</evidence>
<dbReference type="SUPFAM" id="SSF52540">
    <property type="entry name" value="P-loop containing nucleoside triphosphate hydrolases"/>
    <property type="match status" value="1"/>
</dbReference>
<gene>
    <name evidence="8" type="primary">LOC111100664</name>
</gene>
<dbReference type="PROSITE" id="PS51192">
    <property type="entry name" value="HELICASE_ATP_BIND_1"/>
    <property type="match status" value="1"/>
</dbReference>
<dbReference type="GO" id="GO:0005524">
    <property type="term" value="F:ATP binding"/>
    <property type="evidence" value="ECO:0007669"/>
    <property type="project" value="InterPro"/>
</dbReference>
<dbReference type="Pfam" id="PF00270">
    <property type="entry name" value="DEAD"/>
    <property type="match status" value="1"/>
</dbReference>
<dbReference type="KEGG" id="cvn:111100664"/>
<dbReference type="GO" id="GO:0009378">
    <property type="term" value="F:four-way junction helicase activity"/>
    <property type="evidence" value="ECO:0007669"/>
    <property type="project" value="TreeGrafter"/>
</dbReference>
<evidence type="ECO:0000313" key="8">
    <source>
        <dbReference type="RefSeq" id="XP_022288458.1"/>
    </source>
</evidence>
<dbReference type="Gene3D" id="3.40.50.300">
    <property type="entry name" value="P-loop containing nucleotide triphosphate hydrolases"/>
    <property type="match status" value="1"/>
</dbReference>
<evidence type="ECO:0000256" key="5">
    <source>
        <dbReference type="ARBA" id="ARBA00034808"/>
    </source>
</evidence>
<feature type="domain" description="Helicase ATP-binding" evidence="6">
    <location>
        <begin position="32"/>
        <end position="151"/>
    </location>
</feature>
<dbReference type="GO" id="GO:0003677">
    <property type="term" value="F:DNA binding"/>
    <property type="evidence" value="ECO:0007669"/>
    <property type="project" value="UniProtKB-KW"/>
</dbReference>
<keyword evidence="7" id="KW-1185">Reference proteome</keyword>
<proteinExistence type="inferred from homology"/>
<dbReference type="GeneID" id="111100664"/>